<evidence type="ECO:0000256" key="2">
    <source>
        <dbReference type="ARBA" id="ARBA00023125"/>
    </source>
</evidence>
<dbReference type="CDD" id="cd07377">
    <property type="entry name" value="WHTH_GntR"/>
    <property type="match status" value="1"/>
</dbReference>
<dbReference type="Gene3D" id="1.20.120.530">
    <property type="entry name" value="GntR ligand-binding domain-like"/>
    <property type="match status" value="1"/>
</dbReference>
<dbReference type="EMBL" id="JAZHFV010000006">
    <property type="protein sequence ID" value="MEX4009175.1"/>
    <property type="molecule type" value="Genomic_DNA"/>
</dbReference>
<dbReference type="InterPro" id="IPR000524">
    <property type="entry name" value="Tscrpt_reg_HTH_GntR"/>
</dbReference>
<sequence>MALNETEIDAAGRGEKTTAATAVYRQLRQDILKGNFKPGQKLQIDQVATRYGSGTNPVREALNRLSSEHLVDRHDQRGFFVPPLSMERLRELVKTRCWLESIALEESIANRTPGWEDGIVLTFHHLSRTPIRTPEEGGDNSEWEVRHRAFHNALISGCGSTWLIGFCNEMMDHAERYRYISMSTYPRRDSVVEHRLIMEAALDGDVELATTRLTDQYRLTLRHLEEQVAAAGG</sequence>
<protein>
    <submittedName>
        <fullName evidence="5">GntR family transcriptional regulator</fullName>
    </submittedName>
</protein>
<dbReference type="PROSITE" id="PS50949">
    <property type="entry name" value="HTH_GNTR"/>
    <property type="match status" value="1"/>
</dbReference>
<dbReference type="Gene3D" id="1.10.10.10">
    <property type="entry name" value="Winged helix-like DNA-binding domain superfamily/Winged helix DNA-binding domain"/>
    <property type="match status" value="1"/>
</dbReference>
<evidence type="ECO:0000313" key="6">
    <source>
        <dbReference type="Proteomes" id="UP001559025"/>
    </source>
</evidence>
<evidence type="ECO:0000256" key="1">
    <source>
        <dbReference type="ARBA" id="ARBA00023015"/>
    </source>
</evidence>
<dbReference type="Proteomes" id="UP001559025">
    <property type="component" value="Unassembled WGS sequence"/>
</dbReference>
<feature type="domain" description="HTH gntR-type" evidence="4">
    <location>
        <begin position="17"/>
        <end position="84"/>
    </location>
</feature>
<proteinExistence type="predicted"/>
<evidence type="ECO:0000313" key="5">
    <source>
        <dbReference type="EMBL" id="MEX4009175.1"/>
    </source>
</evidence>
<dbReference type="InterPro" id="IPR008920">
    <property type="entry name" value="TF_FadR/GntR_C"/>
</dbReference>
<keyword evidence="1" id="KW-0805">Transcription regulation</keyword>
<dbReference type="InterPro" id="IPR036390">
    <property type="entry name" value="WH_DNA-bd_sf"/>
</dbReference>
<dbReference type="Pfam" id="PF07729">
    <property type="entry name" value="FCD"/>
    <property type="match status" value="1"/>
</dbReference>
<reference evidence="5 6" key="1">
    <citation type="submission" date="2024-01" db="EMBL/GenBank/DDBJ databases">
        <title>New evidence supports the origin of RcGTA from prophage.</title>
        <authorList>
            <person name="Xu Y."/>
            <person name="Liu B."/>
            <person name="Chen F."/>
        </authorList>
    </citation>
    <scope>NUCLEOTIDE SEQUENCE [LARGE SCALE GENOMIC DNA]</scope>
    <source>
        <strain evidence="5 6">CBW1107-2</strain>
    </source>
</reference>
<dbReference type="SUPFAM" id="SSF46785">
    <property type="entry name" value="Winged helix' DNA-binding domain"/>
    <property type="match status" value="1"/>
</dbReference>
<dbReference type="InterPro" id="IPR036388">
    <property type="entry name" value="WH-like_DNA-bd_sf"/>
</dbReference>
<dbReference type="InterPro" id="IPR011711">
    <property type="entry name" value="GntR_C"/>
</dbReference>
<comment type="caution">
    <text evidence="5">The sequence shown here is derived from an EMBL/GenBank/DDBJ whole genome shotgun (WGS) entry which is preliminary data.</text>
</comment>
<dbReference type="SMART" id="SM00345">
    <property type="entry name" value="HTH_GNTR"/>
    <property type="match status" value="1"/>
</dbReference>
<dbReference type="PANTHER" id="PTHR43537:SF20">
    <property type="entry name" value="HTH-TYPE TRANSCRIPTIONAL REPRESSOR GLAR"/>
    <property type="match status" value="1"/>
</dbReference>
<evidence type="ECO:0000256" key="3">
    <source>
        <dbReference type="ARBA" id="ARBA00023163"/>
    </source>
</evidence>
<keyword evidence="6" id="KW-1185">Reference proteome</keyword>
<dbReference type="RefSeq" id="WP_368804132.1">
    <property type="nucleotide sequence ID" value="NZ_JAZHFV010000006.1"/>
</dbReference>
<dbReference type="PANTHER" id="PTHR43537">
    <property type="entry name" value="TRANSCRIPTIONAL REGULATOR, GNTR FAMILY"/>
    <property type="match status" value="1"/>
</dbReference>
<dbReference type="SUPFAM" id="SSF48008">
    <property type="entry name" value="GntR ligand-binding domain-like"/>
    <property type="match status" value="1"/>
</dbReference>
<dbReference type="SMART" id="SM00895">
    <property type="entry name" value="FCD"/>
    <property type="match status" value="1"/>
</dbReference>
<dbReference type="Pfam" id="PF00392">
    <property type="entry name" value="GntR"/>
    <property type="match status" value="1"/>
</dbReference>
<accession>A0ABV3WWX2</accession>
<organism evidence="5 6">
    <name type="scientific">Neoaquamicrobium sediminum</name>
    <dbReference type="NCBI Taxonomy" id="1849104"/>
    <lineage>
        <taxon>Bacteria</taxon>
        <taxon>Pseudomonadati</taxon>
        <taxon>Pseudomonadota</taxon>
        <taxon>Alphaproteobacteria</taxon>
        <taxon>Hyphomicrobiales</taxon>
        <taxon>Phyllobacteriaceae</taxon>
        <taxon>Neoaquamicrobium</taxon>
    </lineage>
</organism>
<keyword evidence="3" id="KW-0804">Transcription</keyword>
<gene>
    <name evidence="5" type="ORF">V1479_17825</name>
</gene>
<name>A0ABV3WWX2_9HYPH</name>
<evidence type="ECO:0000259" key="4">
    <source>
        <dbReference type="PROSITE" id="PS50949"/>
    </source>
</evidence>
<keyword evidence="2" id="KW-0238">DNA-binding</keyword>